<dbReference type="GO" id="GO:0016887">
    <property type="term" value="F:ATP hydrolysis activity"/>
    <property type="evidence" value="ECO:0007669"/>
    <property type="project" value="InterPro"/>
</dbReference>
<reference evidence="3 4" key="1">
    <citation type="submission" date="2018-09" db="EMBL/GenBank/DDBJ databases">
        <title>Whole genome based analysis of evolution and adaptive divergence in Indian and Brazilian strains of Azospirillum brasilense.</title>
        <authorList>
            <person name="Singh C."/>
            <person name="Tripathi A.K."/>
        </authorList>
    </citation>
    <scope>NUCLEOTIDE SEQUENCE [LARGE SCALE GENOMIC DNA]</scope>
    <source>
        <strain evidence="3 4">MTCC4036</strain>
    </source>
</reference>
<organism evidence="3 4">
    <name type="scientific">Azospirillum brasilense</name>
    <dbReference type="NCBI Taxonomy" id="192"/>
    <lineage>
        <taxon>Bacteria</taxon>
        <taxon>Pseudomonadati</taxon>
        <taxon>Pseudomonadota</taxon>
        <taxon>Alphaproteobacteria</taxon>
        <taxon>Rhodospirillales</taxon>
        <taxon>Azospirillaceae</taxon>
        <taxon>Azospirillum</taxon>
    </lineage>
</organism>
<dbReference type="AlphaFoldDB" id="A0A4D8Q4U8"/>
<sequence length="1073" mass="118045">MVPHRSGAWRAERLRHVPGGSAVGGHSYRLNNIWIFAIFAAFPRRGRRMTIRVDKKKLAIALGKVVLSTAAGNFVDALKDVVDAGDAFTREGPGDATAEDGARLLLQRAAYNAAVRCIQRYARQAPILATQADPREMEAELERLAAKTPLDLTATTFADAERWPALSVVLVAFTSWMRTCEVEEKHRAPMLATFCENFILALAAELRDRSREADYRAMLTEVTRQTPLDAAAQRVLDWRAYRARLVAAIYTPLRSLASDKIPHFSLHDLYVPLRATQGDLPAPEHRWYSDKKLPIFWLDEELNHWIKRADPQDSIRVLSGEPGSGKSSACAMLAAHLADQGRRVLLIPLSRLNYTGDARAELSHFLKEDLGHDALEYAKNETGPPLLLILDGLDELAKAGNEAVVLLNGFIGSLSRAWSNWNRNDLRVQLLLAGRPGAAESTNALSRSKGAHLHVLRYRIDYQRRDWFIDQALAELDQRPHWWKRFGYERGLPAVLERGNIHIASATEQPLLNWLVAQILALEGEKRAATINSIYDLYSRLFNHVLERVNRRSDSLALEAIDGLERDKLEWMLEEVAIAAWHNGGDRTVPIHVVEKRLTEAKLHDELDRLTENRSHALTCLLDSFFCHAHAGKTHRAVEFTHKSFGQFLTARRIKREVAAIHDLLTKDRNANNQLACLRNWLALCGPTAMDADLLDFLRSEMASLASPKKETAQEVVRWGKTLGRLFNTSIQLGPPLPTGHVRAREAERQVRNAELTLLVTLHAIITMTLPKSERSIIRLEPKDRTNSTLAASTLHRLLGSPVESNIARSCLSCLNLAGADLASANLTKADLTCVNLTGADLAGANLTYAKLMGADLTGTNLRDATLRNADLTDANLQDAKLERANLTAAHLMNANLTFADVTDAELPSAKLSDAKLIGANLTGANLRSAILMRTNLAHAELANAELTDADLTGANLQDANLRGTNLTNAYLPDADLRSAKLRVADLRGAKLPNANLTGADLPDANLRDAELKGANLTGANLRGADLTGANLAGADLAGANLRDAKLTDANLRDVNLTDANLKGANLRDAVKI</sequence>
<evidence type="ECO:0000313" key="4">
    <source>
        <dbReference type="Proteomes" id="UP000298596"/>
    </source>
</evidence>
<dbReference type="Pfam" id="PF00805">
    <property type="entry name" value="Pentapeptide"/>
    <property type="match status" value="5"/>
</dbReference>
<accession>A0A4D8Q4U8</accession>
<dbReference type="Gene3D" id="2.160.20.80">
    <property type="entry name" value="E3 ubiquitin-protein ligase SopA"/>
    <property type="match status" value="2"/>
</dbReference>
<dbReference type="InterPro" id="IPR027417">
    <property type="entry name" value="P-loop_NTPase"/>
</dbReference>
<dbReference type="InterPro" id="IPR003959">
    <property type="entry name" value="ATPase_AAA_core"/>
</dbReference>
<dbReference type="Proteomes" id="UP000298596">
    <property type="component" value="Chromosome"/>
</dbReference>
<keyword evidence="1" id="KW-0677">Repeat</keyword>
<evidence type="ECO:0000256" key="1">
    <source>
        <dbReference type="ARBA" id="ARBA00022737"/>
    </source>
</evidence>
<dbReference type="SMART" id="SM00382">
    <property type="entry name" value="AAA"/>
    <property type="match status" value="1"/>
</dbReference>
<dbReference type="PANTHER" id="PTHR47485:SF1">
    <property type="entry name" value="THYLAKOID LUMENAL 17.4 KDA PROTEIN, CHLOROPLASTIC"/>
    <property type="match status" value="1"/>
</dbReference>
<protein>
    <recommendedName>
        <fullName evidence="2">AAA+ ATPase domain-containing protein</fullName>
    </recommendedName>
</protein>
<feature type="domain" description="AAA+ ATPase" evidence="2">
    <location>
        <begin position="312"/>
        <end position="459"/>
    </location>
</feature>
<dbReference type="GO" id="GO:0005524">
    <property type="term" value="F:ATP binding"/>
    <property type="evidence" value="ECO:0007669"/>
    <property type="project" value="InterPro"/>
</dbReference>
<evidence type="ECO:0000313" key="3">
    <source>
        <dbReference type="EMBL" id="QCO02590.1"/>
    </source>
</evidence>
<dbReference type="Pfam" id="PF00004">
    <property type="entry name" value="AAA"/>
    <property type="match status" value="1"/>
</dbReference>
<dbReference type="InterPro" id="IPR003593">
    <property type="entry name" value="AAA+_ATPase"/>
</dbReference>
<evidence type="ECO:0000259" key="2">
    <source>
        <dbReference type="SMART" id="SM00382"/>
    </source>
</evidence>
<dbReference type="InterPro" id="IPR001646">
    <property type="entry name" value="5peptide_repeat"/>
</dbReference>
<dbReference type="SUPFAM" id="SSF52540">
    <property type="entry name" value="P-loop containing nucleoside triphosphate hydrolases"/>
    <property type="match status" value="1"/>
</dbReference>
<dbReference type="PANTHER" id="PTHR47485">
    <property type="entry name" value="THYLAKOID LUMENAL 17.4 KDA PROTEIN, CHLOROPLASTIC"/>
    <property type="match status" value="1"/>
</dbReference>
<dbReference type="Gene3D" id="3.40.50.300">
    <property type="entry name" value="P-loop containing nucleotide triphosphate hydrolases"/>
    <property type="match status" value="1"/>
</dbReference>
<dbReference type="SUPFAM" id="SSF141571">
    <property type="entry name" value="Pentapeptide repeat-like"/>
    <property type="match status" value="2"/>
</dbReference>
<proteinExistence type="predicted"/>
<gene>
    <name evidence="3" type="ORF">D3867_11555</name>
</gene>
<name>A0A4D8Q4U8_AZOBR</name>
<dbReference type="EMBL" id="CP032330">
    <property type="protein sequence ID" value="QCO02590.1"/>
    <property type="molecule type" value="Genomic_DNA"/>
</dbReference>